<evidence type="ECO:0000313" key="7">
    <source>
        <dbReference type="Proteomes" id="UP001652504"/>
    </source>
</evidence>
<keyword evidence="4 5" id="KW-0472">Membrane</keyword>
<dbReference type="SUPFAM" id="SSF161084">
    <property type="entry name" value="MAPEG domain-like"/>
    <property type="match status" value="1"/>
</dbReference>
<dbReference type="InterPro" id="IPR001129">
    <property type="entry name" value="Membr-assoc_MAPEG"/>
</dbReference>
<gene>
    <name evidence="6" type="ORF">OE749_10215</name>
</gene>
<name>A0ABT3A8T6_9ALTE</name>
<protein>
    <submittedName>
        <fullName evidence="6">MAPEG family protein</fullName>
    </submittedName>
</protein>
<evidence type="ECO:0000256" key="5">
    <source>
        <dbReference type="SAM" id="Phobius"/>
    </source>
</evidence>
<accession>A0ABT3A8T6</accession>
<dbReference type="RefSeq" id="WP_263712679.1">
    <property type="nucleotide sequence ID" value="NZ_JAOWKX010000005.1"/>
</dbReference>
<dbReference type="Gene3D" id="1.20.120.550">
    <property type="entry name" value="Membrane associated eicosanoid/glutathione metabolism-like domain"/>
    <property type="match status" value="1"/>
</dbReference>
<evidence type="ECO:0000313" key="6">
    <source>
        <dbReference type="EMBL" id="MCV2885064.1"/>
    </source>
</evidence>
<organism evidence="6 7">
    <name type="scientific">Fluctibacter corallii</name>
    <dbReference type="NCBI Taxonomy" id="2984329"/>
    <lineage>
        <taxon>Bacteria</taxon>
        <taxon>Pseudomonadati</taxon>
        <taxon>Pseudomonadota</taxon>
        <taxon>Gammaproteobacteria</taxon>
        <taxon>Alteromonadales</taxon>
        <taxon>Alteromonadaceae</taxon>
        <taxon>Fluctibacter</taxon>
    </lineage>
</organism>
<dbReference type="InterPro" id="IPR023352">
    <property type="entry name" value="MAPEG-like_dom_sf"/>
</dbReference>
<dbReference type="PANTHER" id="PTHR35814">
    <property type="match status" value="1"/>
</dbReference>
<evidence type="ECO:0000256" key="3">
    <source>
        <dbReference type="ARBA" id="ARBA00022989"/>
    </source>
</evidence>
<dbReference type="PANTHER" id="PTHR35814:SF1">
    <property type="entry name" value="GLUTATHIONE S-TRANSFERASE-RELATED"/>
    <property type="match status" value="1"/>
</dbReference>
<keyword evidence="7" id="KW-1185">Reference proteome</keyword>
<dbReference type="Pfam" id="PF01124">
    <property type="entry name" value="MAPEG"/>
    <property type="match status" value="1"/>
</dbReference>
<dbReference type="EMBL" id="JAOWKX010000005">
    <property type="protein sequence ID" value="MCV2885064.1"/>
    <property type="molecule type" value="Genomic_DNA"/>
</dbReference>
<keyword evidence="2 5" id="KW-0812">Transmembrane</keyword>
<feature type="transmembrane region" description="Helical" evidence="5">
    <location>
        <begin position="107"/>
        <end position="129"/>
    </location>
</feature>
<proteinExistence type="predicted"/>
<evidence type="ECO:0000256" key="2">
    <source>
        <dbReference type="ARBA" id="ARBA00022692"/>
    </source>
</evidence>
<comment type="caution">
    <text evidence="6">The sequence shown here is derived from an EMBL/GenBank/DDBJ whole genome shotgun (WGS) entry which is preliminary data.</text>
</comment>
<feature type="transmembrane region" description="Helical" evidence="5">
    <location>
        <begin position="6"/>
        <end position="27"/>
    </location>
</feature>
<comment type="subcellular location">
    <subcellularLocation>
        <location evidence="1">Membrane</location>
    </subcellularLocation>
</comment>
<dbReference type="Proteomes" id="UP001652504">
    <property type="component" value="Unassembled WGS sequence"/>
</dbReference>
<evidence type="ECO:0000256" key="4">
    <source>
        <dbReference type="ARBA" id="ARBA00023136"/>
    </source>
</evidence>
<feature type="transmembrane region" description="Helical" evidence="5">
    <location>
        <begin position="73"/>
        <end position="95"/>
    </location>
</feature>
<sequence length="130" mass="14729">MLYVPITSFYASLLAVMFLYLAIQVIVQRKEYGVALGDGGEKHVKQNIRAHANFAEYVPMALLLLLLGELNAINPLILHICGAVLILGRVLHAYGQRHHVAESWQRFVGTLLTYLVIFTLSAMNLWLFYR</sequence>
<evidence type="ECO:0000256" key="1">
    <source>
        <dbReference type="ARBA" id="ARBA00004370"/>
    </source>
</evidence>
<reference evidence="6 7" key="1">
    <citation type="submission" date="2022-10" db="EMBL/GenBank/DDBJ databases">
        <title>Aestuariibacter sp. AA17 isolated from Montipora capitata coral fragment.</title>
        <authorList>
            <person name="Emsley S.A."/>
            <person name="Pfannmuller K.M."/>
            <person name="Loughran R.M."/>
            <person name="Shlafstein M."/>
            <person name="Papke E."/>
            <person name="Saw J.H."/>
            <person name="Ushijima B."/>
            <person name="Videau P."/>
        </authorList>
    </citation>
    <scope>NUCLEOTIDE SEQUENCE [LARGE SCALE GENOMIC DNA]</scope>
    <source>
        <strain evidence="6 7">AA17</strain>
    </source>
</reference>
<keyword evidence="3 5" id="KW-1133">Transmembrane helix</keyword>